<protein>
    <recommendedName>
        <fullName evidence="3">Antitoxin Xre/MbcA/ParS-like toxin-binding domain-containing protein</fullName>
    </recommendedName>
</protein>
<dbReference type="GO" id="GO:0003677">
    <property type="term" value="F:DNA binding"/>
    <property type="evidence" value="ECO:0007669"/>
    <property type="project" value="InterPro"/>
</dbReference>
<reference evidence="1 2" key="2">
    <citation type="journal article" date="2016" name="Science">
        <title>A bacterium that degrades and assimilates poly(ethylene terephthalate).</title>
        <authorList>
            <person name="Yoshida S."/>
            <person name="Hiraga K."/>
            <person name="Takehana T."/>
            <person name="Taniguchi I."/>
            <person name="Yamaji H."/>
            <person name="Maeda Y."/>
            <person name="Toyohara K."/>
            <person name="Miyamoto K."/>
            <person name="Kimura Y."/>
            <person name="Oda K."/>
        </authorList>
    </citation>
    <scope>NUCLEOTIDE SEQUENCE [LARGE SCALE GENOMIC DNA]</scope>
    <source>
        <strain evidence="2">NBRC 110686 / TISTR 2288 / 201-F6</strain>
    </source>
</reference>
<evidence type="ECO:0000313" key="2">
    <source>
        <dbReference type="Proteomes" id="UP000037660"/>
    </source>
</evidence>
<sequence>MSNAIARRLEAIQTKGAMRSSDVANVLNVRPETVSRWNKGKALPHASTEKQLLELEFVIDKLADIYEPHDARLWLFARQRLLDDQVPAELIQQGRVDEVLASVNQLLDGVHL</sequence>
<organism evidence="1 2">
    <name type="scientific">Piscinibacter sakaiensis</name>
    <name type="common">Ideonella sakaiensis</name>
    <dbReference type="NCBI Taxonomy" id="1547922"/>
    <lineage>
        <taxon>Bacteria</taxon>
        <taxon>Pseudomonadati</taxon>
        <taxon>Pseudomonadota</taxon>
        <taxon>Betaproteobacteria</taxon>
        <taxon>Burkholderiales</taxon>
        <taxon>Sphaerotilaceae</taxon>
        <taxon>Piscinibacter</taxon>
    </lineage>
</organism>
<dbReference type="OrthoDB" id="8755366at2"/>
<accession>A0A0K8P8Q6</accession>
<dbReference type="AlphaFoldDB" id="A0A0K8P8Q6"/>
<name>A0A0K8P8Q6_PISS1</name>
<dbReference type="STRING" id="1547922.ISF6_0554"/>
<gene>
    <name evidence="1" type="ORF">ISF6_0554</name>
</gene>
<keyword evidence="2" id="KW-1185">Reference proteome</keyword>
<evidence type="ECO:0008006" key="3">
    <source>
        <dbReference type="Google" id="ProtNLM"/>
    </source>
</evidence>
<dbReference type="EMBL" id="BBYR01000125">
    <property type="protein sequence ID" value="GAP39027.1"/>
    <property type="molecule type" value="Genomic_DNA"/>
</dbReference>
<reference evidence="2" key="1">
    <citation type="submission" date="2015-07" db="EMBL/GenBank/DDBJ databases">
        <title>Discovery of a poly(ethylene terephthalate assimilation.</title>
        <authorList>
            <person name="Yoshida S."/>
            <person name="Hiraga K."/>
            <person name="Takehana T."/>
            <person name="Taniguchi I."/>
            <person name="Yamaji H."/>
            <person name="Maeda Y."/>
            <person name="Toyohara K."/>
            <person name="Miyamoto K."/>
            <person name="Kimura Y."/>
            <person name="Oda K."/>
        </authorList>
    </citation>
    <scope>NUCLEOTIDE SEQUENCE [LARGE SCALE GENOMIC DNA]</scope>
    <source>
        <strain evidence="2">NBRC 110686 / TISTR 2288 / 201-F6</strain>
    </source>
</reference>
<dbReference type="SUPFAM" id="SSF47413">
    <property type="entry name" value="lambda repressor-like DNA-binding domains"/>
    <property type="match status" value="1"/>
</dbReference>
<dbReference type="Proteomes" id="UP000037660">
    <property type="component" value="Unassembled WGS sequence"/>
</dbReference>
<proteinExistence type="predicted"/>
<evidence type="ECO:0000313" key="1">
    <source>
        <dbReference type="EMBL" id="GAP39027.1"/>
    </source>
</evidence>
<dbReference type="Gene3D" id="1.10.260.40">
    <property type="entry name" value="lambda repressor-like DNA-binding domains"/>
    <property type="match status" value="1"/>
</dbReference>
<comment type="caution">
    <text evidence="1">The sequence shown here is derived from an EMBL/GenBank/DDBJ whole genome shotgun (WGS) entry which is preliminary data.</text>
</comment>
<dbReference type="InterPro" id="IPR010982">
    <property type="entry name" value="Lambda_DNA-bd_dom_sf"/>
</dbReference>
<dbReference type="RefSeq" id="WP_054022857.1">
    <property type="nucleotide sequence ID" value="NZ_BBYR01000125.1"/>
</dbReference>